<protein>
    <submittedName>
        <fullName evidence="1">Uncharacterized protein</fullName>
    </submittedName>
</protein>
<dbReference type="AlphaFoldDB" id="A0A6F8VH07"/>
<evidence type="ECO:0000313" key="1">
    <source>
        <dbReference type="EMBL" id="BCB28232.1"/>
    </source>
</evidence>
<proteinExistence type="predicted"/>
<dbReference type="KEGG" id="slac:SKTS_31180"/>
<dbReference type="Proteomes" id="UP000502260">
    <property type="component" value="Chromosome"/>
</dbReference>
<dbReference type="EMBL" id="AP022853">
    <property type="protein sequence ID" value="BCB28232.1"/>
    <property type="molecule type" value="Genomic_DNA"/>
</dbReference>
<name>A0A6F8VH07_9PROT</name>
<gene>
    <name evidence="1" type="ORF">SKTS_31180</name>
</gene>
<evidence type="ECO:0000313" key="2">
    <source>
        <dbReference type="Proteomes" id="UP000502260"/>
    </source>
</evidence>
<reference evidence="2" key="1">
    <citation type="submission" date="2020-03" db="EMBL/GenBank/DDBJ databases">
        <title>Complete genome sequence of sulfur-oxidizing bacterium skT11.</title>
        <authorList>
            <person name="Kanda M."/>
            <person name="Kojima H."/>
            <person name="Fukui M."/>
        </authorList>
    </citation>
    <scope>NUCLEOTIDE SEQUENCE [LARGE SCALE GENOMIC DNA]</scope>
    <source>
        <strain evidence="2">skT11</strain>
    </source>
</reference>
<accession>A0A6F8VH07</accession>
<organism evidence="1 2">
    <name type="scientific">Sulfurimicrobium lacus</name>
    <dbReference type="NCBI Taxonomy" id="2715678"/>
    <lineage>
        <taxon>Bacteria</taxon>
        <taxon>Pseudomonadati</taxon>
        <taxon>Pseudomonadota</taxon>
        <taxon>Betaproteobacteria</taxon>
        <taxon>Nitrosomonadales</taxon>
        <taxon>Sulfuricellaceae</taxon>
        <taxon>Sulfurimicrobium</taxon>
    </lineage>
</organism>
<dbReference type="RefSeq" id="WP_173067256.1">
    <property type="nucleotide sequence ID" value="NZ_AP022853.1"/>
</dbReference>
<keyword evidence="2" id="KW-1185">Reference proteome</keyword>
<sequence length="68" mass="7804">MIVTHDDAKAFGYCNAGLRKWFPRDGVTFDDFRQYGVTADWLRATGDAMACRLADAVEQQREQQQEMT</sequence>